<protein>
    <recommendedName>
        <fullName evidence="4">VanZ like protein</fullName>
    </recommendedName>
</protein>
<dbReference type="EMBL" id="RAPO01000001">
    <property type="protein sequence ID" value="RKD98098.1"/>
    <property type="molecule type" value="Genomic_DNA"/>
</dbReference>
<keyword evidence="1" id="KW-0812">Transmembrane</keyword>
<evidence type="ECO:0000256" key="1">
    <source>
        <dbReference type="SAM" id="Phobius"/>
    </source>
</evidence>
<sequence length="163" mass="17526">MALRIPLLPRLVRWLGPVGIAAGICYWSLVTTPPTISPVGFEWGAAAVTGVATSSVGVLLDPTAVPQSYFQHGIAYALLALALAYALADRESNIIRKALVVIVLATTYGTLMEFGQLFRPERTASVTDGTVNALGALTALCWYELERRVEFVSFAELRSPTSQ</sequence>
<evidence type="ECO:0008006" key="4">
    <source>
        <dbReference type="Google" id="ProtNLM"/>
    </source>
</evidence>
<gene>
    <name evidence="2" type="ORF">ATJ93_1102</name>
</gene>
<comment type="caution">
    <text evidence="2">The sequence shown here is derived from an EMBL/GenBank/DDBJ whole genome shotgun (WGS) entry which is preliminary data.</text>
</comment>
<proteinExistence type="predicted"/>
<keyword evidence="1" id="KW-1133">Transmembrane helix</keyword>
<keyword evidence="1" id="KW-0472">Membrane</keyword>
<dbReference type="NCBIfam" id="NF037970">
    <property type="entry name" value="vanZ_1"/>
    <property type="match status" value="1"/>
</dbReference>
<reference evidence="2 3" key="1">
    <citation type="submission" date="2018-09" db="EMBL/GenBank/DDBJ databases">
        <title>Genomic Encyclopedia of Archaeal and Bacterial Type Strains, Phase II (KMG-II): from individual species to whole genera.</title>
        <authorList>
            <person name="Goeker M."/>
        </authorList>
    </citation>
    <scope>NUCLEOTIDE SEQUENCE [LARGE SCALE GENOMIC DNA]</scope>
    <source>
        <strain evidence="2 3">DSM 13151</strain>
    </source>
</reference>
<feature type="transmembrane region" description="Helical" evidence="1">
    <location>
        <begin position="12"/>
        <end position="29"/>
    </location>
</feature>
<name>A0A419WRR2_9EURY</name>
<accession>A0A419WRR2</accession>
<feature type="transmembrane region" description="Helical" evidence="1">
    <location>
        <begin position="69"/>
        <end position="88"/>
    </location>
</feature>
<dbReference type="AlphaFoldDB" id="A0A419WRR2"/>
<evidence type="ECO:0000313" key="3">
    <source>
        <dbReference type="Proteomes" id="UP000283805"/>
    </source>
</evidence>
<keyword evidence="3" id="KW-1185">Reference proteome</keyword>
<dbReference type="Proteomes" id="UP000283805">
    <property type="component" value="Unassembled WGS sequence"/>
</dbReference>
<organism evidence="2 3">
    <name type="scientific">Halopiger aswanensis</name>
    <dbReference type="NCBI Taxonomy" id="148449"/>
    <lineage>
        <taxon>Archaea</taxon>
        <taxon>Methanobacteriati</taxon>
        <taxon>Methanobacteriota</taxon>
        <taxon>Stenosarchaea group</taxon>
        <taxon>Halobacteria</taxon>
        <taxon>Halobacteriales</taxon>
        <taxon>Natrialbaceae</taxon>
        <taxon>Halopiger</taxon>
    </lineage>
</organism>
<evidence type="ECO:0000313" key="2">
    <source>
        <dbReference type="EMBL" id="RKD98098.1"/>
    </source>
</evidence>